<comment type="caution">
    <text evidence="1">The sequence shown here is derived from an EMBL/GenBank/DDBJ whole genome shotgun (WGS) entry which is preliminary data.</text>
</comment>
<proteinExistence type="predicted"/>
<accession>A0AAW8RZ44</accession>
<protein>
    <submittedName>
        <fullName evidence="1">Uncharacterized protein</fullName>
    </submittedName>
</protein>
<evidence type="ECO:0000313" key="2">
    <source>
        <dbReference type="Proteomes" id="UP001260773"/>
    </source>
</evidence>
<organism evidence="1 2">
    <name type="scientific">Enterococcus avium</name>
    <name type="common">Streptococcus avium</name>
    <dbReference type="NCBI Taxonomy" id="33945"/>
    <lineage>
        <taxon>Bacteria</taxon>
        <taxon>Bacillati</taxon>
        <taxon>Bacillota</taxon>
        <taxon>Bacilli</taxon>
        <taxon>Lactobacillales</taxon>
        <taxon>Enterococcaceae</taxon>
        <taxon>Enterococcus</taxon>
    </lineage>
</organism>
<sequence>MNTLYPLLTIDERIDSLEKTISEEECKTNIIYWLSRKTTTNADILNEIIRQNSWDEEKFASVIGEQSKAWSLSKEHLTVKSNAYTLSLIKDEPFVNNYVYLLRPFFSLFNEKIKWDLFNLNNS</sequence>
<gene>
    <name evidence="1" type="ORF">P7D43_23385</name>
</gene>
<dbReference type="Proteomes" id="UP001260773">
    <property type="component" value="Unassembled WGS sequence"/>
</dbReference>
<reference evidence="1" key="1">
    <citation type="submission" date="2023-03" db="EMBL/GenBank/DDBJ databases">
        <authorList>
            <person name="Shen W."/>
            <person name="Cai J."/>
        </authorList>
    </citation>
    <scope>NUCLEOTIDE SEQUENCE</scope>
    <source>
        <strain evidence="1">P33-2</strain>
    </source>
</reference>
<evidence type="ECO:0000313" key="1">
    <source>
        <dbReference type="EMBL" id="MDT2405292.1"/>
    </source>
</evidence>
<name>A0AAW8RZ44_ENTAV</name>
<dbReference type="AlphaFoldDB" id="A0AAW8RZ44"/>
<dbReference type="RefSeq" id="WP_311866039.1">
    <property type="nucleotide sequence ID" value="NZ_JARPWH010000270.1"/>
</dbReference>
<dbReference type="EMBL" id="JARPWH010000270">
    <property type="protein sequence ID" value="MDT2405292.1"/>
    <property type="molecule type" value="Genomic_DNA"/>
</dbReference>